<dbReference type="SUPFAM" id="SSF52540">
    <property type="entry name" value="P-loop containing nucleoside triphosphate hydrolases"/>
    <property type="match status" value="1"/>
</dbReference>
<keyword evidence="3" id="KW-0067">ATP-binding</keyword>
<sequence>MIQRPEYLRFLQEWREKQAIKVVTGIRRCGKSTLFDLYRDFLKQDGVSDAQIIAINLEDVAFEDLHNYRALYDYVKARMVPDKMNYIFLDEIQHVEKYERAVDSLFVQKNADVYMTGSNAYFMSGELATLLSGRFVELKMLPLSFAEYANAFPGQTNREELYRNYVYNSSFPYTVQLTNRRNIHEYLDGLFNTVVLNDIVERKNIQDPGMLKSVIRFLFDNIGNLCSAKKIADAMTSAGRKISNHTVENYLEGLTDSLLMYRVGRYDVKGKEYLRLLDKYYLADVGLRYYLLGTRNVDQGHILENVVYLELLRRGYRVYVGKSGSGEVDFVAQDYAGNTEYYQVSWSVRDEQTLQRELAPLDSIPDHNPKTLLTMDNDPPVSHNGIRQTYVLDWLLRQ</sequence>
<dbReference type="GO" id="GO:0005524">
    <property type="term" value="F:ATP binding"/>
    <property type="evidence" value="ECO:0007669"/>
    <property type="project" value="UniProtKB-KW"/>
</dbReference>
<feature type="domain" description="AAA" evidence="1">
    <location>
        <begin position="18"/>
        <end position="148"/>
    </location>
</feature>
<dbReference type="Pfam" id="PF13635">
    <property type="entry name" value="DUF4143"/>
    <property type="match status" value="1"/>
</dbReference>
<gene>
    <name evidence="3" type="ORF">H9724_08375</name>
</gene>
<dbReference type="EMBL" id="DXBF01000065">
    <property type="protein sequence ID" value="HIZ62764.1"/>
    <property type="molecule type" value="Genomic_DNA"/>
</dbReference>
<comment type="caution">
    <text evidence="3">The sequence shown here is derived from an EMBL/GenBank/DDBJ whole genome shotgun (WGS) entry which is preliminary data.</text>
</comment>
<organism evidence="3 4">
    <name type="scientific">Candidatus Gemmiger avistercoris</name>
    <dbReference type="NCBI Taxonomy" id="2838606"/>
    <lineage>
        <taxon>Bacteria</taxon>
        <taxon>Bacillati</taxon>
        <taxon>Bacillota</taxon>
        <taxon>Clostridia</taxon>
        <taxon>Eubacteriales</taxon>
        <taxon>Gemmiger</taxon>
    </lineage>
</organism>
<protein>
    <submittedName>
        <fullName evidence="3">ATP-binding protein</fullName>
    </submittedName>
</protein>
<dbReference type="InterPro" id="IPR041682">
    <property type="entry name" value="AAA_14"/>
</dbReference>
<evidence type="ECO:0000313" key="4">
    <source>
        <dbReference type="Proteomes" id="UP000824105"/>
    </source>
</evidence>
<dbReference type="PANTHER" id="PTHR33295:SF20">
    <property type="entry name" value="ATPASE"/>
    <property type="match status" value="1"/>
</dbReference>
<feature type="domain" description="DUF4143" evidence="2">
    <location>
        <begin position="197"/>
        <end position="345"/>
    </location>
</feature>
<name>A0A9D2FK81_9FIRM</name>
<reference evidence="3" key="1">
    <citation type="journal article" date="2021" name="PeerJ">
        <title>Extensive microbial diversity within the chicken gut microbiome revealed by metagenomics and culture.</title>
        <authorList>
            <person name="Gilroy R."/>
            <person name="Ravi A."/>
            <person name="Getino M."/>
            <person name="Pursley I."/>
            <person name="Horton D.L."/>
            <person name="Alikhan N.F."/>
            <person name="Baker D."/>
            <person name="Gharbi K."/>
            <person name="Hall N."/>
            <person name="Watson M."/>
            <person name="Adriaenssens E.M."/>
            <person name="Foster-Nyarko E."/>
            <person name="Jarju S."/>
            <person name="Secka A."/>
            <person name="Antonio M."/>
            <person name="Oren A."/>
            <person name="Chaudhuri R.R."/>
            <person name="La Ragione R."/>
            <person name="Hildebrand F."/>
            <person name="Pallen M.J."/>
        </authorList>
    </citation>
    <scope>NUCLEOTIDE SEQUENCE</scope>
    <source>
        <strain evidence="3">CHK188-11489</strain>
    </source>
</reference>
<keyword evidence="3" id="KW-0547">Nucleotide-binding</keyword>
<reference evidence="3" key="2">
    <citation type="submission" date="2021-04" db="EMBL/GenBank/DDBJ databases">
        <authorList>
            <person name="Gilroy R."/>
        </authorList>
    </citation>
    <scope>NUCLEOTIDE SEQUENCE</scope>
    <source>
        <strain evidence="3">CHK188-11489</strain>
    </source>
</reference>
<evidence type="ECO:0000259" key="1">
    <source>
        <dbReference type="Pfam" id="PF13173"/>
    </source>
</evidence>
<dbReference type="Proteomes" id="UP000824105">
    <property type="component" value="Unassembled WGS sequence"/>
</dbReference>
<dbReference type="Pfam" id="PF13173">
    <property type="entry name" value="AAA_14"/>
    <property type="match status" value="1"/>
</dbReference>
<proteinExistence type="predicted"/>
<dbReference type="InterPro" id="IPR027417">
    <property type="entry name" value="P-loop_NTPase"/>
</dbReference>
<accession>A0A9D2FK81</accession>
<evidence type="ECO:0000259" key="2">
    <source>
        <dbReference type="Pfam" id="PF13635"/>
    </source>
</evidence>
<dbReference type="InterPro" id="IPR025420">
    <property type="entry name" value="DUF4143"/>
</dbReference>
<dbReference type="PANTHER" id="PTHR33295">
    <property type="entry name" value="ATPASE"/>
    <property type="match status" value="1"/>
</dbReference>
<dbReference type="AlphaFoldDB" id="A0A9D2FK81"/>
<evidence type="ECO:0000313" key="3">
    <source>
        <dbReference type="EMBL" id="HIZ62764.1"/>
    </source>
</evidence>